<name>A0AAN9Y277_9HEMI</name>
<dbReference type="EMBL" id="JBBCAQ010000022">
    <property type="protein sequence ID" value="KAK7590408.1"/>
    <property type="molecule type" value="Genomic_DNA"/>
</dbReference>
<evidence type="ECO:0000259" key="1">
    <source>
        <dbReference type="Pfam" id="PF08398"/>
    </source>
</evidence>
<keyword evidence="4" id="KW-1185">Reference proteome</keyword>
<reference evidence="2 4" key="1">
    <citation type="submission" date="2024-03" db="EMBL/GenBank/DDBJ databases">
        <title>Adaptation during the transition from Ophiocordyceps entomopathogen to insect associate is accompanied by gene loss and intensified selection.</title>
        <authorList>
            <person name="Ward C.M."/>
            <person name="Onetto C.A."/>
            <person name="Borneman A.R."/>
        </authorList>
    </citation>
    <scope>NUCLEOTIDE SEQUENCE [LARGE SCALE GENOMIC DNA]</scope>
    <source>
        <strain evidence="2">AWRI1</strain>
        <tissue evidence="2">Single Adult Female</tissue>
    </source>
</reference>
<proteinExistence type="predicted"/>
<dbReference type="Proteomes" id="UP001367676">
    <property type="component" value="Unassembled WGS sequence"/>
</dbReference>
<gene>
    <name evidence="3" type="ORF">V9T40_002021</name>
    <name evidence="2" type="ORF">V9T40_004944</name>
</gene>
<dbReference type="InterPro" id="IPR013607">
    <property type="entry name" value="Phospholipase_A2-like"/>
</dbReference>
<comment type="caution">
    <text evidence="2">The sequence shown here is derived from an EMBL/GenBank/DDBJ whole genome shotgun (WGS) entry which is preliminary data.</text>
</comment>
<dbReference type="Pfam" id="PF08398">
    <property type="entry name" value="Phospholip_A2_4"/>
    <property type="match status" value="1"/>
</dbReference>
<accession>A0AAN9Y277</accession>
<evidence type="ECO:0000313" key="4">
    <source>
        <dbReference type="Proteomes" id="UP001367676"/>
    </source>
</evidence>
<dbReference type="AlphaFoldDB" id="A0AAN9Y277"/>
<protein>
    <recommendedName>
        <fullName evidence="1">Phospholipase A2-like domain-containing protein</fullName>
    </recommendedName>
</protein>
<feature type="domain" description="Phospholipase A2-like" evidence="1">
    <location>
        <begin position="28"/>
        <end position="103"/>
    </location>
</feature>
<evidence type="ECO:0000313" key="2">
    <source>
        <dbReference type="EMBL" id="KAK7583981.1"/>
    </source>
</evidence>
<evidence type="ECO:0000313" key="3">
    <source>
        <dbReference type="EMBL" id="KAK7590408.1"/>
    </source>
</evidence>
<organism evidence="2 4">
    <name type="scientific">Parthenolecanium corni</name>
    <dbReference type="NCBI Taxonomy" id="536013"/>
    <lineage>
        <taxon>Eukaryota</taxon>
        <taxon>Metazoa</taxon>
        <taxon>Ecdysozoa</taxon>
        <taxon>Arthropoda</taxon>
        <taxon>Hexapoda</taxon>
        <taxon>Insecta</taxon>
        <taxon>Pterygota</taxon>
        <taxon>Neoptera</taxon>
        <taxon>Paraneoptera</taxon>
        <taxon>Hemiptera</taxon>
        <taxon>Sternorrhyncha</taxon>
        <taxon>Coccoidea</taxon>
        <taxon>Coccidae</taxon>
        <taxon>Parthenolecanium</taxon>
    </lineage>
</organism>
<dbReference type="EMBL" id="JBBCAQ010000032">
    <property type="protein sequence ID" value="KAK7583981.1"/>
    <property type="molecule type" value="Genomic_DNA"/>
</dbReference>
<dbReference type="GO" id="GO:0005198">
    <property type="term" value="F:structural molecule activity"/>
    <property type="evidence" value="ECO:0007669"/>
    <property type="project" value="InterPro"/>
</dbReference>
<sequence length="511" mass="58427">MAEVLALKALLNKTNLVEKIIDNLPFEAHWPGYQYLGPGTKLEKRLKRGDKGINPLDEAAQQHDIAYSLSSNLADRLKADQILENRAWERVKSKDAKFFQEKVPAYVTTNLMKLKRKMGAGLKMKRKKVGKYRKANRITGAGLKTRKNGARRNSKKKGRGKLSFNTVLRTAQQQIDPSQSLTDNTSKMMAALRELKKNKTITNAKRVLAVPKQGGALPILPILGALNAVKKVGKSIAAVAAAVTAVNEARKSLFGSKKLDRNKHYSLGLVYLSSFNTIPNVTAANNYINVRFDIRKGYQDNSIPLDEVPNDQLISHWFEIRVPEGVYDLDRLCQVLTNLLRRTLMRWNEKHYKNLEGELLEVEFNSTTNRIMIIDINKICQFDFTKENSVGSLLGFDNRRELTNWTDNHAFTLHHHLADKEPSIHPFYTINVFCNLVEQSYFNGRENHILYSFPYQIKPGQHIHEYPREIVYLPINTRSIKEISLSLRDEFGHQVILPDTRIVITLRLKEE</sequence>